<comment type="caution">
    <text evidence="2">The sequence shown here is derived from an EMBL/GenBank/DDBJ whole genome shotgun (WGS) entry which is preliminary data.</text>
</comment>
<protein>
    <recommendedName>
        <fullName evidence="1">YfjL-like N-terminal domain-containing protein</fullName>
    </recommendedName>
</protein>
<dbReference type="Proteomes" id="UP000323257">
    <property type="component" value="Unassembled WGS sequence"/>
</dbReference>
<proteinExistence type="predicted"/>
<evidence type="ECO:0000259" key="1">
    <source>
        <dbReference type="Pfam" id="PF25425"/>
    </source>
</evidence>
<keyword evidence="3" id="KW-1185">Reference proteome</keyword>
<accession>A0A5S5C574</accession>
<feature type="domain" description="YfjL-like N-terminal" evidence="1">
    <location>
        <begin position="7"/>
        <end position="79"/>
    </location>
</feature>
<dbReference type="RefSeq" id="WP_148929745.1">
    <property type="nucleotide sequence ID" value="NZ_VNHS01000005.1"/>
</dbReference>
<dbReference type="InterPro" id="IPR057359">
    <property type="entry name" value="YfjL_N"/>
</dbReference>
<dbReference type="EMBL" id="VNHS01000005">
    <property type="protein sequence ID" value="TYP74484.1"/>
    <property type="molecule type" value="Genomic_DNA"/>
</dbReference>
<sequence>MKKLMKCLLFGIPISALLYFSIQCYFELHGGTPWGKHSYQLEVENYLATTYPNLKTQIESVNYSFIEMRYTAHVSTTNELNFYVEEGYRGIWDNYPQALWAEEATKICTAFLSIHRTNAKCDVGLDGSGGINDIPNPIPNYEEVQEQLYSSLEVNVRFNIKLAGTETDYIEILELKKLLEAAKISQQISFLYDDVAFFDISTQIDTIQELQKKAFKRLTPSGYSTTRKHKPNP</sequence>
<evidence type="ECO:0000313" key="2">
    <source>
        <dbReference type="EMBL" id="TYP74484.1"/>
    </source>
</evidence>
<name>A0A5S5C574_9BACL</name>
<evidence type="ECO:0000313" key="3">
    <source>
        <dbReference type="Proteomes" id="UP000323257"/>
    </source>
</evidence>
<dbReference type="OrthoDB" id="2658234at2"/>
<dbReference type="AlphaFoldDB" id="A0A5S5C574"/>
<reference evidence="2 3" key="1">
    <citation type="submission" date="2019-07" db="EMBL/GenBank/DDBJ databases">
        <title>Genomic Encyclopedia of Type Strains, Phase III (KMG-III): the genomes of soil and plant-associated and newly described type strains.</title>
        <authorList>
            <person name="Whitman W."/>
        </authorList>
    </citation>
    <scope>NUCLEOTIDE SEQUENCE [LARGE SCALE GENOMIC DNA]</scope>
    <source>
        <strain evidence="2 3">BL24</strain>
    </source>
</reference>
<dbReference type="Pfam" id="PF25425">
    <property type="entry name" value="YfjL_N"/>
    <property type="match status" value="1"/>
</dbReference>
<organism evidence="2 3">
    <name type="scientific">Paenibacillus methanolicus</name>
    <dbReference type="NCBI Taxonomy" id="582686"/>
    <lineage>
        <taxon>Bacteria</taxon>
        <taxon>Bacillati</taxon>
        <taxon>Bacillota</taxon>
        <taxon>Bacilli</taxon>
        <taxon>Bacillales</taxon>
        <taxon>Paenibacillaceae</taxon>
        <taxon>Paenibacillus</taxon>
    </lineage>
</organism>
<gene>
    <name evidence="2" type="ORF">BCM02_10528</name>
</gene>